<reference evidence="1 2" key="1">
    <citation type="submission" date="2024-11" db="EMBL/GenBank/DDBJ databases">
        <title>Adaptive evolution of stress response genes in parasites aligns with host niche diversity.</title>
        <authorList>
            <person name="Hahn C."/>
            <person name="Resl P."/>
        </authorList>
    </citation>
    <scope>NUCLEOTIDE SEQUENCE [LARGE SCALE GENOMIC DNA]</scope>
    <source>
        <strain evidence="1">EGGRZ-B1_66</strain>
        <tissue evidence="1">Body</tissue>
    </source>
</reference>
<name>A0ABD2Q6G1_9PLAT</name>
<organism evidence="1 2">
    <name type="scientific">Cichlidogyrus casuarinus</name>
    <dbReference type="NCBI Taxonomy" id="1844966"/>
    <lineage>
        <taxon>Eukaryota</taxon>
        <taxon>Metazoa</taxon>
        <taxon>Spiralia</taxon>
        <taxon>Lophotrochozoa</taxon>
        <taxon>Platyhelminthes</taxon>
        <taxon>Monogenea</taxon>
        <taxon>Monopisthocotylea</taxon>
        <taxon>Dactylogyridea</taxon>
        <taxon>Ancyrocephalidae</taxon>
        <taxon>Cichlidogyrus</taxon>
    </lineage>
</organism>
<dbReference type="AlphaFoldDB" id="A0ABD2Q6G1"/>
<protein>
    <submittedName>
        <fullName evidence="1">Uncharacterized protein</fullName>
    </submittedName>
</protein>
<accession>A0ABD2Q6G1</accession>
<evidence type="ECO:0000313" key="1">
    <source>
        <dbReference type="EMBL" id="KAL3314983.1"/>
    </source>
</evidence>
<dbReference type="EMBL" id="JBJKFK010000857">
    <property type="protein sequence ID" value="KAL3314983.1"/>
    <property type="molecule type" value="Genomic_DNA"/>
</dbReference>
<sequence>MFFTVPFEKVAILGVDKDLQSLTKLEFGQKAETETRYVHRDQQQFIACTTDDFYGDVTEIMIFGRKILDHNRRTYQDWEQINMNPSLSSKTEGFDNKAAFRLIQGLQVQNLVKSYDQFECRAQFGIDPLQTKTKRVFLAFYG</sequence>
<gene>
    <name evidence="1" type="ORF">Ciccas_006390</name>
</gene>
<dbReference type="Proteomes" id="UP001626550">
    <property type="component" value="Unassembled WGS sequence"/>
</dbReference>
<keyword evidence="2" id="KW-1185">Reference proteome</keyword>
<evidence type="ECO:0000313" key="2">
    <source>
        <dbReference type="Proteomes" id="UP001626550"/>
    </source>
</evidence>
<comment type="caution">
    <text evidence="1">The sequence shown here is derived from an EMBL/GenBank/DDBJ whole genome shotgun (WGS) entry which is preliminary data.</text>
</comment>
<proteinExistence type="predicted"/>